<dbReference type="PANTHER" id="PTHR35585:SF1">
    <property type="entry name" value="HHE DOMAIN PROTEIN (AFU_ORTHOLOGUE AFUA_4G00730)"/>
    <property type="match status" value="1"/>
</dbReference>
<dbReference type="HOGENOM" id="CLU_079417_6_2_11"/>
<dbReference type="Pfam" id="PF01814">
    <property type="entry name" value="Hemerythrin"/>
    <property type="match status" value="1"/>
</dbReference>
<sequence>MAGDVVDLIMQDHREVERLFHELERHPEKRPLLVPVLSSLLTAHSRAEEAEVYPAAKGEADEAEDVAHGQKEHAEAEQLLAKLNETEPESKQFEKVLSDLVEAVTHHVKEEESTVLPKMRRELTEARRRELGKAFVSSRTSHLGARPGEATKRELLTQARNAGVTGASKMDKDEIAREVAKSS</sequence>
<evidence type="ECO:0000313" key="3">
    <source>
        <dbReference type="EMBL" id="AIG74597.1"/>
    </source>
</evidence>
<feature type="compositionally biased region" description="Basic and acidic residues" evidence="1">
    <location>
        <begin position="169"/>
        <end position="183"/>
    </location>
</feature>
<dbReference type="PANTHER" id="PTHR35585">
    <property type="entry name" value="HHE DOMAIN PROTEIN (AFU_ORTHOLOGUE AFUA_4G00730)"/>
    <property type="match status" value="1"/>
</dbReference>
<name>A0A075UK95_9PSEU</name>
<feature type="domain" description="Hemerythrin-like" evidence="2">
    <location>
        <begin position="5"/>
        <end position="118"/>
    </location>
</feature>
<dbReference type="InterPro" id="IPR012312">
    <property type="entry name" value="Hemerythrin-like"/>
</dbReference>
<reference evidence="3 4" key="1">
    <citation type="journal article" date="2014" name="J. Biotechnol.">
        <title>Complete genome sequence of the actinobacterium Amycolatopsis japonica MG417-CF17(T) (=DSM 44213T) producing (S,S)-N,N'-ethylenediaminedisuccinic acid.</title>
        <authorList>
            <person name="Stegmann E."/>
            <person name="Albersmeier A."/>
            <person name="Spohn M."/>
            <person name="Gert H."/>
            <person name="Weber T."/>
            <person name="Wohlleben W."/>
            <person name="Kalinowski J."/>
            <person name="Ruckert C."/>
        </authorList>
    </citation>
    <scope>NUCLEOTIDE SEQUENCE [LARGE SCALE GENOMIC DNA]</scope>
    <source>
        <strain evidence="4">MG417-CF17 (DSM 44213)</strain>
    </source>
</reference>
<dbReference type="Gene3D" id="1.20.120.520">
    <property type="entry name" value="nmb1532 protein domain like"/>
    <property type="match status" value="1"/>
</dbReference>
<evidence type="ECO:0000313" key="4">
    <source>
        <dbReference type="Proteomes" id="UP000028492"/>
    </source>
</evidence>
<gene>
    <name evidence="3" type="ORF">AJAP_08470</name>
</gene>
<evidence type="ECO:0000259" key="2">
    <source>
        <dbReference type="Pfam" id="PF01814"/>
    </source>
</evidence>
<feature type="region of interest" description="Disordered" evidence="1">
    <location>
        <begin position="162"/>
        <end position="183"/>
    </location>
</feature>
<protein>
    <recommendedName>
        <fullName evidence="2">Hemerythrin-like domain-containing protein</fullName>
    </recommendedName>
</protein>
<dbReference type="Proteomes" id="UP000028492">
    <property type="component" value="Chromosome"/>
</dbReference>
<dbReference type="RefSeq" id="WP_038509427.1">
    <property type="nucleotide sequence ID" value="NZ_CP008953.1"/>
</dbReference>
<dbReference type="KEGG" id="aja:AJAP_08470"/>
<accession>A0A075UK95</accession>
<organism evidence="3 4">
    <name type="scientific">Amycolatopsis japonica</name>
    <dbReference type="NCBI Taxonomy" id="208439"/>
    <lineage>
        <taxon>Bacteria</taxon>
        <taxon>Bacillati</taxon>
        <taxon>Actinomycetota</taxon>
        <taxon>Actinomycetes</taxon>
        <taxon>Pseudonocardiales</taxon>
        <taxon>Pseudonocardiaceae</taxon>
        <taxon>Amycolatopsis</taxon>
        <taxon>Amycolatopsis japonica group</taxon>
    </lineage>
</organism>
<dbReference type="STRING" id="208439.AJAP_08470"/>
<dbReference type="eggNOG" id="COG5592">
    <property type="taxonomic scope" value="Bacteria"/>
</dbReference>
<proteinExistence type="predicted"/>
<keyword evidence="4" id="KW-1185">Reference proteome</keyword>
<evidence type="ECO:0000256" key="1">
    <source>
        <dbReference type="SAM" id="MobiDB-lite"/>
    </source>
</evidence>
<dbReference type="AlphaFoldDB" id="A0A075UK95"/>
<dbReference type="EMBL" id="CP008953">
    <property type="protein sequence ID" value="AIG74597.1"/>
    <property type="molecule type" value="Genomic_DNA"/>
</dbReference>